<feature type="signal peptide" evidence="4">
    <location>
        <begin position="1"/>
        <end position="17"/>
    </location>
</feature>
<accession>A0A286UMC1</accession>
<protein>
    <submittedName>
        <fullName evidence="5">Pre-rrna-processing tsr2</fullName>
    </submittedName>
</protein>
<comment type="similarity">
    <text evidence="1">Belongs to the TSR2 family.</text>
</comment>
<dbReference type="InParanoid" id="A0A286UMC1"/>
<organism evidence="5 6">
    <name type="scientific">Pyrrhoderma noxium</name>
    <dbReference type="NCBI Taxonomy" id="2282107"/>
    <lineage>
        <taxon>Eukaryota</taxon>
        <taxon>Fungi</taxon>
        <taxon>Dikarya</taxon>
        <taxon>Basidiomycota</taxon>
        <taxon>Agaricomycotina</taxon>
        <taxon>Agaricomycetes</taxon>
        <taxon>Hymenochaetales</taxon>
        <taxon>Hymenochaetaceae</taxon>
        <taxon>Pyrrhoderma</taxon>
    </lineage>
</organism>
<dbReference type="FunCoup" id="A0A286UMC1">
    <property type="interactions" value="323"/>
</dbReference>
<dbReference type="STRING" id="2282107.A0A286UMC1"/>
<keyword evidence="6" id="KW-1185">Reference proteome</keyword>
<dbReference type="Proteomes" id="UP000217199">
    <property type="component" value="Unassembled WGS sequence"/>
</dbReference>
<evidence type="ECO:0000256" key="4">
    <source>
        <dbReference type="SAM" id="SignalP"/>
    </source>
</evidence>
<evidence type="ECO:0000313" key="5">
    <source>
        <dbReference type="EMBL" id="PAV20595.1"/>
    </source>
</evidence>
<reference evidence="5 6" key="1">
    <citation type="journal article" date="2017" name="Mol. Ecol.">
        <title>Comparative and population genomic landscape of Phellinus noxius: A hypervariable fungus causing root rot in trees.</title>
        <authorList>
            <person name="Chung C.L."/>
            <person name="Lee T.J."/>
            <person name="Akiba M."/>
            <person name="Lee H.H."/>
            <person name="Kuo T.H."/>
            <person name="Liu D."/>
            <person name="Ke H.M."/>
            <person name="Yokoi T."/>
            <person name="Roa M.B."/>
            <person name="Lu M.J."/>
            <person name="Chang Y.Y."/>
            <person name="Ann P.J."/>
            <person name="Tsai J.N."/>
            <person name="Chen C.Y."/>
            <person name="Tzean S.S."/>
            <person name="Ota Y."/>
            <person name="Hattori T."/>
            <person name="Sahashi N."/>
            <person name="Liou R.F."/>
            <person name="Kikuchi T."/>
            <person name="Tsai I.J."/>
        </authorList>
    </citation>
    <scope>NUCLEOTIDE SEQUENCE [LARGE SCALE GENOMIC DNA]</scope>
    <source>
        <strain evidence="5 6">FFPRI411160</strain>
    </source>
</reference>
<gene>
    <name evidence="5" type="ORF">PNOK_0322200</name>
</gene>
<proteinExistence type="inferred from homology"/>
<keyword evidence="4" id="KW-0732">Signal</keyword>
<dbReference type="AlphaFoldDB" id="A0A286UMC1"/>
<feature type="region of interest" description="Disordered" evidence="3">
    <location>
        <begin position="121"/>
        <end position="185"/>
    </location>
</feature>
<dbReference type="Pfam" id="PF10273">
    <property type="entry name" value="WGG"/>
    <property type="match status" value="1"/>
</dbReference>
<sequence>MAQSPNSLVLFARGVIARLACWPALRLAVDQSWGGPDSSSKQTWISSVIVDEFDKPEDSELPDEFYIEDMLLQIMADEFDTILEDGSAEAVGKDIVKLWSDLKDGRGEGAVKVWEEKARSSSSRTVLSQEVKDPDSEQDSTSDEDEGSESDGVPQLLSPSMHKSHEEPEVDSEGFTLVKGKTRHR</sequence>
<feature type="compositionally biased region" description="Acidic residues" evidence="3">
    <location>
        <begin position="136"/>
        <end position="149"/>
    </location>
</feature>
<comment type="caution">
    <text evidence="5">The sequence shown here is derived from an EMBL/GenBank/DDBJ whole genome shotgun (WGS) entry which is preliminary data.</text>
</comment>
<evidence type="ECO:0000256" key="2">
    <source>
        <dbReference type="ARBA" id="ARBA00022552"/>
    </source>
</evidence>
<dbReference type="EMBL" id="NBII01000003">
    <property type="protein sequence ID" value="PAV20595.1"/>
    <property type="molecule type" value="Genomic_DNA"/>
</dbReference>
<feature type="chain" id="PRO_5013937868" evidence="4">
    <location>
        <begin position="18"/>
        <end position="185"/>
    </location>
</feature>
<dbReference type="OrthoDB" id="263560at2759"/>
<keyword evidence="2" id="KW-0698">rRNA processing</keyword>
<evidence type="ECO:0000256" key="1">
    <source>
        <dbReference type="ARBA" id="ARBA00006524"/>
    </source>
</evidence>
<dbReference type="InterPro" id="IPR019398">
    <property type="entry name" value="Pre-rRNA_process_TSR2"/>
</dbReference>
<dbReference type="PANTHER" id="PTHR21250">
    <property type="entry name" value="PRE-RRNA-PROCESSING PROTEIN TSR2 HOMOLOG"/>
    <property type="match status" value="1"/>
</dbReference>
<evidence type="ECO:0000256" key="3">
    <source>
        <dbReference type="SAM" id="MobiDB-lite"/>
    </source>
</evidence>
<name>A0A286UMC1_9AGAM</name>
<dbReference type="GO" id="GO:0006364">
    <property type="term" value="P:rRNA processing"/>
    <property type="evidence" value="ECO:0007669"/>
    <property type="project" value="UniProtKB-KW"/>
</dbReference>
<evidence type="ECO:0000313" key="6">
    <source>
        <dbReference type="Proteomes" id="UP000217199"/>
    </source>
</evidence>